<accession>A0ABR0GPM1</accession>
<comment type="caution">
    <text evidence="1">The sequence shown here is derived from an EMBL/GenBank/DDBJ whole genome shotgun (WGS) entry which is preliminary data.</text>
</comment>
<proteinExistence type="predicted"/>
<dbReference type="EMBL" id="JAFFHA010000003">
    <property type="protein sequence ID" value="KAK4657725.1"/>
    <property type="molecule type" value="Genomic_DNA"/>
</dbReference>
<dbReference type="GeneID" id="87906846"/>
<protein>
    <recommendedName>
        <fullName evidence="3">Polyketide synthase</fullName>
    </recommendedName>
</protein>
<gene>
    <name evidence="1" type="ORF">QC762_200502</name>
</gene>
<evidence type="ECO:0000313" key="2">
    <source>
        <dbReference type="Proteomes" id="UP001323405"/>
    </source>
</evidence>
<sequence length="62" mass="6653">MREFGFLPSGEGGLLSKMAISNCLHNLCRMFQKRPVSGQVVDCALGPIDVSADRPRESGCGL</sequence>
<reference evidence="1 2" key="1">
    <citation type="journal article" date="2023" name="bioRxiv">
        <title>High-quality genome assemblies of four members of thePodospora anserinaspecies complex.</title>
        <authorList>
            <person name="Ament-Velasquez S.L."/>
            <person name="Vogan A.A."/>
            <person name="Wallerman O."/>
            <person name="Hartmann F."/>
            <person name="Gautier V."/>
            <person name="Silar P."/>
            <person name="Giraud T."/>
            <person name="Johannesson H."/>
        </authorList>
    </citation>
    <scope>NUCLEOTIDE SEQUENCE [LARGE SCALE GENOMIC DNA]</scope>
    <source>
        <strain evidence="1 2">CBS 415.72m</strain>
    </source>
</reference>
<name>A0ABR0GPM1_9PEZI</name>
<evidence type="ECO:0000313" key="1">
    <source>
        <dbReference type="EMBL" id="KAK4657725.1"/>
    </source>
</evidence>
<organism evidence="1 2">
    <name type="scientific">Podospora pseudocomata</name>
    <dbReference type="NCBI Taxonomy" id="2093779"/>
    <lineage>
        <taxon>Eukaryota</taxon>
        <taxon>Fungi</taxon>
        <taxon>Dikarya</taxon>
        <taxon>Ascomycota</taxon>
        <taxon>Pezizomycotina</taxon>
        <taxon>Sordariomycetes</taxon>
        <taxon>Sordariomycetidae</taxon>
        <taxon>Sordariales</taxon>
        <taxon>Podosporaceae</taxon>
        <taxon>Podospora</taxon>
    </lineage>
</organism>
<dbReference type="RefSeq" id="XP_062746698.1">
    <property type="nucleotide sequence ID" value="XM_062886939.1"/>
</dbReference>
<dbReference type="Proteomes" id="UP001323405">
    <property type="component" value="Unassembled WGS sequence"/>
</dbReference>
<evidence type="ECO:0008006" key="3">
    <source>
        <dbReference type="Google" id="ProtNLM"/>
    </source>
</evidence>
<keyword evidence="2" id="KW-1185">Reference proteome</keyword>